<accession>A0A644XSB5</accession>
<dbReference type="GO" id="GO:0030638">
    <property type="term" value="P:polyketide metabolic process"/>
    <property type="evidence" value="ECO:0007669"/>
    <property type="project" value="InterPro"/>
</dbReference>
<dbReference type="Pfam" id="PF07366">
    <property type="entry name" value="SnoaL"/>
    <property type="match status" value="1"/>
</dbReference>
<evidence type="ECO:0008006" key="2">
    <source>
        <dbReference type="Google" id="ProtNLM"/>
    </source>
</evidence>
<comment type="caution">
    <text evidence="1">The sequence shown here is derived from an EMBL/GenBank/DDBJ whole genome shotgun (WGS) entry which is preliminary data.</text>
</comment>
<dbReference type="PANTHER" id="PTHR38436">
    <property type="entry name" value="POLYKETIDE CYCLASE SNOAL-LIKE DOMAIN"/>
    <property type="match status" value="1"/>
</dbReference>
<sequence>MTADEQKDRIRYFYEVVVSQNQLDRLYDYVADDCTVRVGETEYACGIAGMREHLQAIRVTYPDYSMRIIRQHCDGEYVISEFIMQGKHEGQWIGIKPTGRTLSFNGVDIDRMVDGKIVEHGGAVNTFETLLENRLIQPV</sequence>
<name>A0A644XSB5_9ZZZZ</name>
<organism evidence="1">
    <name type="scientific">bioreactor metagenome</name>
    <dbReference type="NCBI Taxonomy" id="1076179"/>
    <lineage>
        <taxon>unclassified sequences</taxon>
        <taxon>metagenomes</taxon>
        <taxon>ecological metagenomes</taxon>
    </lineage>
</organism>
<dbReference type="PANTHER" id="PTHR38436:SF1">
    <property type="entry name" value="ESTER CYCLASE"/>
    <property type="match status" value="1"/>
</dbReference>
<gene>
    <name evidence="1" type="ORF">SDC9_65064</name>
</gene>
<dbReference type="Gene3D" id="3.10.450.50">
    <property type="match status" value="1"/>
</dbReference>
<reference evidence="1" key="1">
    <citation type="submission" date="2019-08" db="EMBL/GenBank/DDBJ databases">
        <authorList>
            <person name="Kucharzyk K."/>
            <person name="Murdoch R.W."/>
            <person name="Higgins S."/>
            <person name="Loffler F."/>
        </authorList>
    </citation>
    <scope>NUCLEOTIDE SEQUENCE</scope>
</reference>
<dbReference type="SUPFAM" id="SSF54427">
    <property type="entry name" value="NTF2-like"/>
    <property type="match status" value="1"/>
</dbReference>
<dbReference type="AlphaFoldDB" id="A0A644XSB5"/>
<proteinExistence type="predicted"/>
<protein>
    <recommendedName>
        <fullName evidence="2">SnoaL-like polyketide cyclase</fullName>
    </recommendedName>
</protein>
<dbReference type="EMBL" id="VSSQ01003024">
    <property type="protein sequence ID" value="MPM18651.1"/>
    <property type="molecule type" value="Genomic_DNA"/>
</dbReference>
<dbReference type="InterPro" id="IPR032710">
    <property type="entry name" value="NTF2-like_dom_sf"/>
</dbReference>
<evidence type="ECO:0000313" key="1">
    <source>
        <dbReference type="EMBL" id="MPM18651.1"/>
    </source>
</evidence>
<dbReference type="InterPro" id="IPR009959">
    <property type="entry name" value="Cyclase_SnoaL-like"/>
</dbReference>